<proteinExistence type="predicted"/>
<evidence type="ECO:0000259" key="1">
    <source>
        <dbReference type="Pfam" id="PF00190"/>
    </source>
</evidence>
<dbReference type="CDD" id="cd02219">
    <property type="entry name" value="cupin_YjlB-like"/>
    <property type="match status" value="1"/>
</dbReference>
<dbReference type="SUPFAM" id="SSF51182">
    <property type="entry name" value="RmlC-like cupins"/>
    <property type="match status" value="1"/>
</dbReference>
<accession>A0A2J6S9Z9</accession>
<dbReference type="PIRSF" id="PIRSF019307">
    <property type="entry name" value="UCP019307"/>
    <property type="match status" value="1"/>
</dbReference>
<dbReference type="PANTHER" id="PTHR36448:SF3">
    <property type="entry name" value="CUPIN TYPE-2 DOMAIN-CONTAINING PROTEIN"/>
    <property type="match status" value="1"/>
</dbReference>
<name>A0A2J6S9Z9_HYAVF</name>
<protein>
    <submittedName>
        <fullName evidence="2">Cupin domain-containing protein</fullName>
    </submittedName>
</protein>
<dbReference type="OrthoDB" id="2589563at2759"/>
<dbReference type="InterPro" id="IPR047121">
    <property type="entry name" value="YjiB-like"/>
</dbReference>
<feature type="domain" description="Cupin type-1" evidence="1">
    <location>
        <begin position="71"/>
        <end position="121"/>
    </location>
</feature>
<dbReference type="InterPro" id="IPR006045">
    <property type="entry name" value="Cupin_1"/>
</dbReference>
<reference evidence="2 3" key="1">
    <citation type="submission" date="2016-04" db="EMBL/GenBank/DDBJ databases">
        <title>A degradative enzymes factory behind the ericoid mycorrhizal symbiosis.</title>
        <authorList>
            <consortium name="DOE Joint Genome Institute"/>
            <person name="Martino E."/>
            <person name="Morin E."/>
            <person name="Grelet G."/>
            <person name="Kuo A."/>
            <person name="Kohler A."/>
            <person name="Daghino S."/>
            <person name="Barry K."/>
            <person name="Choi C."/>
            <person name="Cichocki N."/>
            <person name="Clum A."/>
            <person name="Copeland A."/>
            <person name="Hainaut M."/>
            <person name="Haridas S."/>
            <person name="Labutti K."/>
            <person name="Lindquist E."/>
            <person name="Lipzen A."/>
            <person name="Khouja H.-R."/>
            <person name="Murat C."/>
            <person name="Ohm R."/>
            <person name="Olson A."/>
            <person name="Spatafora J."/>
            <person name="Veneault-Fourrey C."/>
            <person name="Henrissat B."/>
            <person name="Grigoriev I."/>
            <person name="Martin F."/>
            <person name="Perotto S."/>
        </authorList>
    </citation>
    <scope>NUCLEOTIDE SEQUENCE [LARGE SCALE GENOMIC DNA]</scope>
    <source>
        <strain evidence="2 3">F</strain>
    </source>
</reference>
<organism evidence="2 3">
    <name type="scientific">Hyaloscypha variabilis (strain UAMH 11265 / GT02V1 / F)</name>
    <name type="common">Meliniomyces variabilis</name>
    <dbReference type="NCBI Taxonomy" id="1149755"/>
    <lineage>
        <taxon>Eukaryota</taxon>
        <taxon>Fungi</taxon>
        <taxon>Dikarya</taxon>
        <taxon>Ascomycota</taxon>
        <taxon>Pezizomycotina</taxon>
        <taxon>Leotiomycetes</taxon>
        <taxon>Helotiales</taxon>
        <taxon>Hyaloscyphaceae</taxon>
        <taxon>Hyaloscypha</taxon>
        <taxon>Hyaloscypha variabilis</taxon>
    </lineage>
</organism>
<dbReference type="InterPro" id="IPR014710">
    <property type="entry name" value="RmlC-like_jellyroll"/>
</dbReference>
<dbReference type="Gene3D" id="2.60.120.10">
    <property type="entry name" value="Jelly Rolls"/>
    <property type="match status" value="1"/>
</dbReference>
<dbReference type="STRING" id="1149755.A0A2J6S9Z9"/>
<dbReference type="InterPro" id="IPR011051">
    <property type="entry name" value="RmlC_Cupin_sf"/>
</dbReference>
<dbReference type="Pfam" id="PF00190">
    <property type="entry name" value="Cupin_1"/>
    <property type="match status" value="1"/>
</dbReference>
<keyword evidence="3" id="KW-1185">Reference proteome</keyword>
<dbReference type="InterPro" id="IPR014500">
    <property type="entry name" value="UCP019307_cupin"/>
</dbReference>
<dbReference type="Proteomes" id="UP000235786">
    <property type="component" value="Unassembled WGS sequence"/>
</dbReference>
<gene>
    <name evidence="2" type="ORF">L207DRAFT_576367</name>
</gene>
<dbReference type="EMBL" id="KZ613938">
    <property type="protein sequence ID" value="PMD47594.1"/>
    <property type="molecule type" value="Genomic_DNA"/>
</dbReference>
<evidence type="ECO:0000313" key="2">
    <source>
        <dbReference type="EMBL" id="PMD47594.1"/>
    </source>
</evidence>
<evidence type="ECO:0000313" key="3">
    <source>
        <dbReference type="Proteomes" id="UP000235786"/>
    </source>
</evidence>
<sequence length="178" mass="19519">MSPLTLNPLASLRVSSYQILGHNFIPNTSIQAKPLLIYHSCLPSSATASTIESHLNETGVVIPQWRYTMYNVTHFHASTHEVLCVFSGQARLCFGGESNPSKVETEVQKGDVIIIPAGVAHRLLDDFSSNFQMVGSYPKGKHPDMCCGKEGEEKVKAISGLGWFERDPLYGDEGPVLQ</sequence>
<dbReference type="PANTHER" id="PTHR36448">
    <property type="entry name" value="BLR7373 PROTEIN"/>
    <property type="match status" value="1"/>
</dbReference>
<dbReference type="AlphaFoldDB" id="A0A2J6S9Z9"/>